<reference evidence="2" key="1">
    <citation type="submission" date="2020-06" db="EMBL/GenBank/DDBJ databases">
        <authorList>
            <person name="Li T."/>
            <person name="Hu X."/>
            <person name="Zhang T."/>
            <person name="Song X."/>
            <person name="Zhang H."/>
            <person name="Dai N."/>
            <person name="Sheng W."/>
            <person name="Hou X."/>
            <person name="Wei L."/>
        </authorList>
    </citation>
    <scope>NUCLEOTIDE SEQUENCE</scope>
    <source>
        <strain evidence="2">G02</strain>
        <tissue evidence="2">Leaf</tissue>
    </source>
</reference>
<feature type="region of interest" description="Disordered" evidence="1">
    <location>
        <begin position="72"/>
        <end position="105"/>
    </location>
</feature>
<protein>
    <submittedName>
        <fullName evidence="2">RNA polymerase II C-terminal domain phosphatase-like 1</fullName>
    </submittedName>
</protein>
<evidence type="ECO:0000256" key="1">
    <source>
        <dbReference type="SAM" id="MobiDB-lite"/>
    </source>
</evidence>
<organism evidence="2">
    <name type="scientific">Sesamum radiatum</name>
    <name type="common">Black benniseed</name>
    <dbReference type="NCBI Taxonomy" id="300843"/>
    <lineage>
        <taxon>Eukaryota</taxon>
        <taxon>Viridiplantae</taxon>
        <taxon>Streptophyta</taxon>
        <taxon>Embryophyta</taxon>
        <taxon>Tracheophyta</taxon>
        <taxon>Spermatophyta</taxon>
        <taxon>Magnoliopsida</taxon>
        <taxon>eudicotyledons</taxon>
        <taxon>Gunneridae</taxon>
        <taxon>Pentapetalae</taxon>
        <taxon>asterids</taxon>
        <taxon>lamiids</taxon>
        <taxon>Lamiales</taxon>
        <taxon>Pedaliaceae</taxon>
        <taxon>Sesamum</taxon>
    </lineage>
</organism>
<proteinExistence type="predicted"/>
<accession>A0AAW2KG51</accession>
<feature type="compositionally biased region" description="Polar residues" evidence="1">
    <location>
        <begin position="185"/>
        <end position="195"/>
    </location>
</feature>
<feature type="region of interest" description="Disordered" evidence="1">
    <location>
        <begin position="223"/>
        <end position="243"/>
    </location>
</feature>
<dbReference type="AlphaFoldDB" id="A0AAW2KG51"/>
<gene>
    <name evidence="2" type="ORF">Sradi_5996200</name>
</gene>
<evidence type="ECO:0000313" key="2">
    <source>
        <dbReference type="EMBL" id="KAL0305789.1"/>
    </source>
</evidence>
<dbReference type="EMBL" id="JACGWJ010000028">
    <property type="protein sequence ID" value="KAL0305789.1"/>
    <property type="molecule type" value="Genomic_DNA"/>
</dbReference>
<reference evidence="2" key="2">
    <citation type="journal article" date="2024" name="Plant">
        <title>Genomic evolution and insights into agronomic trait innovations of Sesamum species.</title>
        <authorList>
            <person name="Miao H."/>
            <person name="Wang L."/>
            <person name="Qu L."/>
            <person name="Liu H."/>
            <person name="Sun Y."/>
            <person name="Le M."/>
            <person name="Wang Q."/>
            <person name="Wei S."/>
            <person name="Zheng Y."/>
            <person name="Lin W."/>
            <person name="Duan Y."/>
            <person name="Cao H."/>
            <person name="Xiong S."/>
            <person name="Wang X."/>
            <person name="Wei L."/>
            <person name="Li C."/>
            <person name="Ma Q."/>
            <person name="Ju M."/>
            <person name="Zhao R."/>
            <person name="Li G."/>
            <person name="Mu C."/>
            <person name="Tian Q."/>
            <person name="Mei H."/>
            <person name="Zhang T."/>
            <person name="Gao T."/>
            <person name="Zhang H."/>
        </authorList>
    </citation>
    <scope>NUCLEOTIDE SEQUENCE</scope>
    <source>
        <strain evidence="2">G02</strain>
    </source>
</reference>
<name>A0AAW2KG51_SESRA</name>
<comment type="caution">
    <text evidence="2">The sequence shown here is derived from an EMBL/GenBank/DDBJ whole genome shotgun (WGS) entry which is preliminary data.</text>
</comment>
<sequence>MAERDYALEMWRLLDPESNLINSRELLDRIVCVKSGPINTVPVLCVARNVACNVREFDDGLLPRISGVAYEDDTRDVPSSPDVSNYLISEDDPSASSGNKDSLGFDGMADAEVERRLKEATSASSTSSLPIPNLDPRIAPVLHYAVPSSFFTIPPQTIQGSAMSFPGQQLSQVTTLLKPPLAQLGQSETTLQSSPAREEGEVPESELDPDTRRRLLILQHGQDMREHPPSESQFPARPSMQVSVPRVQPRGWFPVEEEMSPGQLNRVPPPNAESLPIDKNRAHHPPFLHTKWSLLSLPVEFLKARGHRRR</sequence>
<feature type="region of interest" description="Disordered" evidence="1">
    <location>
        <begin position="185"/>
        <end position="211"/>
    </location>
</feature>